<proteinExistence type="predicted"/>
<dbReference type="Pfam" id="PF00553">
    <property type="entry name" value="CBM_2"/>
    <property type="match status" value="1"/>
</dbReference>
<dbReference type="Pfam" id="PF17996">
    <property type="entry name" value="CE2_N"/>
    <property type="match status" value="1"/>
</dbReference>
<keyword evidence="2" id="KW-0326">Glycosidase</keyword>
<dbReference type="SUPFAM" id="SSF52266">
    <property type="entry name" value="SGNH hydrolase"/>
    <property type="match status" value="1"/>
</dbReference>
<comment type="caution">
    <text evidence="7">The sequence shown here is derived from an EMBL/GenBank/DDBJ whole genome shotgun (WGS) entry which is preliminary data.</text>
</comment>
<dbReference type="SUPFAM" id="SSF49384">
    <property type="entry name" value="Carbohydrate-binding domain"/>
    <property type="match status" value="1"/>
</dbReference>
<feature type="region of interest" description="Disordered" evidence="4">
    <location>
        <begin position="341"/>
        <end position="363"/>
    </location>
</feature>
<dbReference type="GO" id="GO:0000272">
    <property type="term" value="P:polysaccharide catabolic process"/>
    <property type="evidence" value="ECO:0007669"/>
    <property type="project" value="UniProtKB-KW"/>
</dbReference>
<evidence type="ECO:0000313" key="7">
    <source>
        <dbReference type="EMBL" id="GIF26581.1"/>
    </source>
</evidence>
<keyword evidence="3" id="KW-0624">Polysaccharide degradation</keyword>
<keyword evidence="1" id="KW-0378">Hydrolase</keyword>
<reference evidence="7" key="1">
    <citation type="submission" date="2021-01" db="EMBL/GenBank/DDBJ databases">
        <title>Whole genome shotgun sequence of Actinoplanes tereljensis NBRC 105297.</title>
        <authorList>
            <person name="Komaki H."/>
            <person name="Tamura T."/>
        </authorList>
    </citation>
    <scope>NUCLEOTIDE SEQUENCE</scope>
    <source>
        <strain evidence="7">NBRC 105297</strain>
    </source>
</reference>
<keyword evidence="8" id="KW-1185">Reference proteome</keyword>
<organism evidence="7 8">
    <name type="scientific">Paractinoplanes tereljensis</name>
    <dbReference type="NCBI Taxonomy" id="571912"/>
    <lineage>
        <taxon>Bacteria</taxon>
        <taxon>Bacillati</taxon>
        <taxon>Actinomycetota</taxon>
        <taxon>Actinomycetes</taxon>
        <taxon>Micromonosporales</taxon>
        <taxon>Micromonosporaceae</taxon>
        <taxon>Paractinoplanes</taxon>
    </lineage>
</organism>
<dbReference type="Gene3D" id="3.40.50.1110">
    <property type="entry name" value="SGNH hydrolase"/>
    <property type="match status" value="1"/>
</dbReference>
<protein>
    <recommendedName>
        <fullName evidence="6">CBM2 domain-containing protein</fullName>
    </recommendedName>
</protein>
<dbReference type="PANTHER" id="PTHR37834">
    <property type="entry name" value="GDSL-LIKE LIPASE/ACYLHYDROLASE DOMAIN PROTEIN (AFU_ORTHOLOGUE AFUA_2G00620)"/>
    <property type="match status" value="1"/>
</dbReference>
<dbReference type="InterPro" id="IPR018366">
    <property type="entry name" value="CBM2_CS"/>
</dbReference>
<dbReference type="GO" id="GO:0052689">
    <property type="term" value="F:carboxylic ester hydrolase activity"/>
    <property type="evidence" value="ECO:0007669"/>
    <property type="project" value="InterPro"/>
</dbReference>
<sequence length="469" mass="48524">MRRRVLGAVVVASTMLLGGILALPVQAAAGDGTPSDSNISFVGRWNTTNASAYVPYWAGAYLRVGFTGRTVKLKQRNAIDLWASIDGGAFTGYSGSGTINLTPTALTAGNHTLIVSYRQVAGSYTGDAVFQGLTLDSGATTFKAAARPKLLEFIGDSITAGTTSSQLAVTDYGFKTGEVLGYNHTQIAIGGMCLSETTDACWAHETRYWMSSGGQAGTDLWDFSRYTADGVVINLGTNDKSHGVSSADFQAKYITFLTKIRAKFPNAKLFAMRTFIGRYAAETQAAVLARNNAGDAGVFYVDTTGWLPSDGLSDSVHPNDKGHQAITDKLAPVISAKLATVTAPTTPSTTGPTTAPTTAPTTPPASGACAVIYKKTGDWGTGAQFDVTVTSPAAVNGWTLTWTLPAGQTITQAWNATTSQTGTAARAVNAAWNGSIPAGGTASFGLIADSNLGGATGFALNNAPCTATS</sequence>
<dbReference type="AlphaFoldDB" id="A0A919NWG2"/>
<dbReference type="GO" id="GO:0004553">
    <property type="term" value="F:hydrolase activity, hydrolyzing O-glycosyl compounds"/>
    <property type="evidence" value="ECO:0007669"/>
    <property type="project" value="InterPro"/>
</dbReference>
<feature type="domain" description="CBM2" evidence="6">
    <location>
        <begin position="362"/>
        <end position="468"/>
    </location>
</feature>
<dbReference type="InterPro" id="IPR040794">
    <property type="entry name" value="CE2_N"/>
</dbReference>
<evidence type="ECO:0000256" key="2">
    <source>
        <dbReference type="ARBA" id="ARBA00023295"/>
    </source>
</evidence>
<dbReference type="Proteomes" id="UP000623608">
    <property type="component" value="Unassembled WGS sequence"/>
</dbReference>
<dbReference type="GO" id="GO:0030247">
    <property type="term" value="F:polysaccharide binding"/>
    <property type="evidence" value="ECO:0007669"/>
    <property type="project" value="UniProtKB-UniRule"/>
</dbReference>
<dbReference type="SMART" id="SM00637">
    <property type="entry name" value="CBD_II"/>
    <property type="match status" value="1"/>
</dbReference>
<dbReference type="InterPro" id="IPR036514">
    <property type="entry name" value="SGNH_hydro_sf"/>
</dbReference>
<evidence type="ECO:0000256" key="3">
    <source>
        <dbReference type="ARBA" id="ARBA00023326"/>
    </source>
</evidence>
<dbReference type="InterPro" id="IPR008965">
    <property type="entry name" value="CBM2/CBM3_carb-bd_dom_sf"/>
</dbReference>
<dbReference type="Pfam" id="PF13472">
    <property type="entry name" value="Lipase_GDSL_2"/>
    <property type="match status" value="1"/>
</dbReference>
<dbReference type="Gene3D" id="2.60.120.260">
    <property type="entry name" value="Galactose-binding domain-like"/>
    <property type="match status" value="1"/>
</dbReference>
<feature type="signal peptide" evidence="5">
    <location>
        <begin position="1"/>
        <end position="27"/>
    </location>
</feature>
<keyword evidence="3" id="KW-0119">Carbohydrate metabolism</keyword>
<dbReference type="CDD" id="cd01831">
    <property type="entry name" value="Endoglucanase_E_like"/>
    <property type="match status" value="1"/>
</dbReference>
<dbReference type="PROSITE" id="PS00561">
    <property type="entry name" value="CBM2_A"/>
    <property type="match status" value="1"/>
</dbReference>
<feature type="chain" id="PRO_5037517912" description="CBM2 domain-containing protein" evidence="5">
    <location>
        <begin position="28"/>
        <end position="469"/>
    </location>
</feature>
<dbReference type="InterPro" id="IPR012291">
    <property type="entry name" value="CBM2_carb-bd_dom_sf"/>
</dbReference>
<dbReference type="EMBL" id="BOMY01000061">
    <property type="protein sequence ID" value="GIF26581.1"/>
    <property type="molecule type" value="Genomic_DNA"/>
</dbReference>
<dbReference type="PROSITE" id="PS51173">
    <property type="entry name" value="CBM2"/>
    <property type="match status" value="1"/>
</dbReference>
<accession>A0A919NWG2</accession>
<evidence type="ECO:0000259" key="6">
    <source>
        <dbReference type="PROSITE" id="PS51173"/>
    </source>
</evidence>
<evidence type="ECO:0000256" key="4">
    <source>
        <dbReference type="SAM" id="MobiDB-lite"/>
    </source>
</evidence>
<dbReference type="Gene3D" id="2.60.40.290">
    <property type="match status" value="1"/>
</dbReference>
<dbReference type="InterPro" id="IPR037461">
    <property type="entry name" value="CtCE2-like_dom"/>
</dbReference>
<gene>
    <name evidence="7" type="ORF">Ate02nite_93110</name>
</gene>
<dbReference type="PANTHER" id="PTHR37834:SF2">
    <property type="entry name" value="ESTERASE, SGNH HYDROLASE-TYPE"/>
    <property type="match status" value="1"/>
</dbReference>
<name>A0A919NWG2_9ACTN</name>
<dbReference type="InterPro" id="IPR001919">
    <property type="entry name" value="CBD2"/>
</dbReference>
<evidence type="ECO:0000256" key="1">
    <source>
        <dbReference type="ARBA" id="ARBA00022801"/>
    </source>
</evidence>
<keyword evidence="5" id="KW-0732">Signal</keyword>
<dbReference type="InterPro" id="IPR052762">
    <property type="entry name" value="PCW_deacetylase/CE"/>
</dbReference>
<dbReference type="InterPro" id="IPR013830">
    <property type="entry name" value="SGNH_hydro"/>
</dbReference>
<evidence type="ECO:0000313" key="8">
    <source>
        <dbReference type="Proteomes" id="UP000623608"/>
    </source>
</evidence>
<dbReference type="RefSeq" id="WP_203814376.1">
    <property type="nucleotide sequence ID" value="NZ_BOMY01000061.1"/>
</dbReference>
<evidence type="ECO:0000256" key="5">
    <source>
        <dbReference type="SAM" id="SignalP"/>
    </source>
</evidence>